<protein>
    <submittedName>
        <fullName evidence="2">Uncharacterized protein</fullName>
    </submittedName>
</protein>
<dbReference type="RefSeq" id="XP_040776518.1">
    <property type="nucleotide sequence ID" value="XM_040920429.1"/>
</dbReference>
<evidence type="ECO:0000313" key="3">
    <source>
        <dbReference type="Proteomes" id="UP000803844"/>
    </source>
</evidence>
<feature type="region of interest" description="Disordered" evidence="1">
    <location>
        <begin position="352"/>
        <end position="392"/>
    </location>
</feature>
<dbReference type="AlphaFoldDB" id="A0A9P5CPL8"/>
<proteinExistence type="predicted"/>
<evidence type="ECO:0000313" key="2">
    <source>
        <dbReference type="EMBL" id="KAF3765557.1"/>
    </source>
</evidence>
<feature type="region of interest" description="Disordered" evidence="1">
    <location>
        <begin position="236"/>
        <end position="322"/>
    </location>
</feature>
<accession>A0A9P5CPL8</accession>
<feature type="compositionally biased region" description="Basic residues" evidence="1">
    <location>
        <begin position="253"/>
        <end position="262"/>
    </location>
</feature>
<sequence length="392" mass="44411">MSSSHNGHLANRIRSTRTRTLSPTSSNEVLHQQARVNIAEAHFWKVVDRLTLVCSQRPQSIRGSAYARTIRLCSSEGEECRPTCLPDGQYALIRAQDVRDLEELLLRSRTLHNLIWRLGSADCADMDPVREHGIEVFWFRSLRFIVQPPEARIVEISVADIAAILRRCHQETVSGHYMRPCSGRVRWLLRGDDTEVWPECILCWRLEPLGEERLRAAVDAQRRTDEDEVWDRYRQLHAPNQTPSPPHPSGPRRSPRVLRHRGRADARVGGQEGVEQEGVEQQDGRPRFPFLDSTAGDSSDSPYSWEPSDRSNHSRDASEGRVCQSHAVLRTVVHRVVIQTPIRRIASQRAIIESVEPSQSYEDDGEDVSPLSEGEEGSAGHHSRVSPESDSD</sequence>
<name>A0A9P5CPL8_CRYP1</name>
<organism evidence="2 3">
    <name type="scientific">Cryphonectria parasitica (strain ATCC 38755 / EP155)</name>
    <dbReference type="NCBI Taxonomy" id="660469"/>
    <lineage>
        <taxon>Eukaryota</taxon>
        <taxon>Fungi</taxon>
        <taxon>Dikarya</taxon>
        <taxon>Ascomycota</taxon>
        <taxon>Pezizomycotina</taxon>
        <taxon>Sordariomycetes</taxon>
        <taxon>Sordariomycetidae</taxon>
        <taxon>Diaporthales</taxon>
        <taxon>Cryphonectriaceae</taxon>
        <taxon>Cryphonectria-Endothia species complex</taxon>
        <taxon>Cryphonectria</taxon>
    </lineage>
</organism>
<keyword evidence="3" id="KW-1185">Reference proteome</keyword>
<gene>
    <name evidence="2" type="ORF">M406DRAFT_329454</name>
</gene>
<dbReference type="EMBL" id="MU032347">
    <property type="protein sequence ID" value="KAF3765557.1"/>
    <property type="molecule type" value="Genomic_DNA"/>
</dbReference>
<comment type="caution">
    <text evidence="2">The sequence shown here is derived from an EMBL/GenBank/DDBJ whole genome shotgun (WGS) entry which is preliminary data.</text>
</comment>
<dbReference type="GeneID" id="63837558"/>
<feature type="region of interest" description="Disordered" evidence="1">
    <location>
        <begin position="1"/>
        <end position="27"/>
    </location>
</feature>
<reference evidence="2" key="1">
    <citation type="journal article" date="2020" name="Phytopathology">
        <title>Genome sequence of the chestnut blight fungus Cryphonectria parasitica EP155: A fundamental resource for an archetypical invasive plant pathogen.</title>
        <authorList>
            <person name="Crouch J.A."/>
            <person name="Dawe A."/>
            <person name="Aerts A."/>
            <person name="Barry K."/>
            <person name="Churchill A.C.L."/>
            <person name="Grimwood J."/>
            <person name="Hillman B."/>
            <person name="Milgroom M.G."/>
            <person name="Pangilinan J."/>
            <person name="Smith M."/>
            <person name="Salamov A."/>
            <person name="Schmutz J."/>
            <person name="Yadav J."/>
            <person name="Grigoriev I.V."/>
            <person name="Nuss D."/>
        </authorList>
    </citation>
    <scope>NUCLEOTIDE SEQUENCE</scope>
    <source>
        <strain evidence="2">EP155</strain>
    </source>
</reference>
<dbReference type="Proteomes" id="UP000803844">
    <property type="component" value="Unassembled WGS sequence"/>
</dbReference>
<feature type="compositionally biased region" description="Basic and acidic residues" evidence="1">
    <location>
        <begin position="307"/>
        <end position="319"/>
    </location>
</feature>
<evidence type="ECO:0000256" key="1">
    <source>
        <dbReference type="SAM" id="MobiDB-lite"/>
    </source>
</evidence>